<dbReference type="InterPro" id="IPR000182">
    <property type="entry name" value="GNAT_dom"/>
</dbReference>
<dbReference type="AlphaFoldDB" id="A0A9W6SLW9"/>
<evidence type="ECO:0000313" key="3">
    <source>
        <dbReference type="Proteomes" id="UP001165079"/>
    </source>
</evidence>
<accession>A0A9W6SLW9</accession>
<dbReference type="InterPro" id="IPR016181">
    <property type="entry name" value="Acyl_CoA_acyltransferase"/>
</dbReference>
<evidence type="ECO:0000259" key="1">
    <source>
        <dbReference type="PROSITE" id="PS51186"/>
    </source>
</evidence>
<dbReference type="GO" id="GO:0016747">
    <property type="term" value="F:acyltransferase activity, transferring groups other than amino-acyl groups"/>
    <property type="evidence" value="ECO:0007669"/>
    <property type="project" value="InterPro"/>
</dbReference>
<dbReference type="Pfam" id="PF00583">
    <property type="entry name" value="Acetyltransf_1"/>
    <property type="match status" value="1"/>
</dbReference>
<dbReference type="PROSITE" id="PS51186">
    <property type="entry name" value="GNAT"/>
    <property type="match status" value="1"/>
</dbReference>
<protein>
    <submittedName>
        <fullName evidence="2">N-acetyltransferase</fullName>
    </submittedName>
</protein>
<dbReference type="CDD" id="cd04301">
    <property type="entry name" value="NAT_SF"/>
    <property type="match status" value="1"/>
</dbReference>
<name>A0A9W6SLW9_9ACTN</name>
<keyword evidence="3" id="KW-1185">Reference proteome</keyword>
<dbReference type="Gene3D" id="3.40.630.30">
    <property type="match status" value="1"/>
</dbReference>
<feature type="domain" description="N-acetyltransferase" evidence="1">
    <location>
        <begin position="4"/>
        <end position="198"/>
    </location>
</feature>
<dbReference type="SUPFAM" id="SSF55729">
    <property type="entry name" value="Acyl-CoA N-acyltransferases (Nat)"/>
    <property type="match status" value="1"/>
</dbReference>
<proteinExistence type="predicted"/>
<dbReference type="Proteomes" id="UP001165079">
    <property type="component" value="Unassembled WGS sequence"/>
</dbReference>
<gene>
    <name evidence="2" type="ORF">Afil01_17980</name>
</gene>
<comment type="caution">
    <text evidence="2">The sequence shown here is derived from an EMBL/GenBank/DDBJ whole genome shotgun (WGS) entry which is preliminary data.</text>
</comment>
<dbReference type="EMBL" id="BSTX01000001">
    <property type="protein sequence ID" value="GLZ76991.1"/>
    <property type="molecule type" value="Genomic_DNA"/>
</dbReference>
<reference evidence="2" key="1">
    <citation type="submission" date="2023-03" db="EMBL/GenBank/DDBJ databases">
        <title>Actinorhabdospora filicis NBRC 111898.</title>
        <authorList>
            <person name="Ichikawa N."/>
            <person name="Sato H."/>
            <person name="Tonouchi N."/>
        </authorList>
    </citation>
    <scope>NUCLEOTIDE SEQUENCE</scope>
    <source>
        <strain evidence="2">NBRC 111898</strain>
    </source>
</reference>
<organism evidence="2 3">
    <name type="scientific">Actinorhabdospora filicis</name>
    <dbReference type="NCBI Taxonomy" id="1785913"/>
    <lineage>
        <taxon>Bacteria</taxon>
        <taxon>Bacillati</taxon>
        <taxon>Actinomycetota</taxon>
        <taxon>Actinomycetes</taxon>
        <taxon>Micromonosporales</taxon>
        <taxon>Micromonosporaceae</taxon>
        <taxon>Actinorhabdospora</taxon>
    </lineage>
</organism>
<dbReference type="RefSeq" id="WP_285662131.1">
    <property type="nucleotide sequence ID" value="NZ_BSTX01000001.1"/>
</dbReference>
<evidence type="ECO:0000313" key="2">
    <source>
        <dbReference type="EMBL" id="GLZ76991.1"/>
    </source>
</evidence>
<sequence length="200" mass="21833">MSDLTIVPASSAPWADLAGLLGFGKEGDRCYCRRFAMPSRTFWYATDAERAASLEEDARCGEPGAPTAGLIGYRDGEPIAWVAVAPRTRYPGLLGRRVTWAKRDEDKTDPGVWSVTCFFVRKDHRREGLTTVLAKAAADYAREQGATAVEGYAMITVPGKVITWGELHVGPLGAFLDAGYTQVAQPTLRRVVMRMDFGEG</sequence>